<keyword evidence="5 11" id="KW-0297">G-protein coupled receptor</keyword>
<keyword evidence="6 13" id="KW-0472">Membrane</keyword>
<evidence type="ECO:0000256" key="12">
    <source>
        <dbReference type="SAM" id="MobiDB-lite"/>
    </source>
</evidence>
<dbReference type="InParanoid" id="A0A6I8PJC1"/>
<evidence type="ECO:0000259" key="14">
    <source>
        <dbReference type="PROSITE" id="PS50262"/>
    </source>
</evidence>
<dbReference type="GO" id="GO:0005886">
    <property type="term" value="C:plasma membrane"/>
    <property type="evidence" value="ECO:0007669"/>
    <property type="project" value="UniProtKB-SubCell"/>
</dbReference>
<evidence type="ECO:0000256" key="11">
    <source>
        <dbReference type="RuleBase" id="RU000688"/>
    </source>
</evidence>
<keyword evidence="4 13" id="KW-1133">Transmembrane helix</keyword>
<keyword evidence="7" id="KW-1015">Disulfide bond</keyword>
<accession>A0A6I8PJC1</accession>
<evidence type="ECO:0000256" key="13">
    <source>
        <dbReference type="SAM" id="Phobius"/>
    </source>
</evidence>
<feature type="domain" description="G-protein coupled receptors family 1 profile" evidence="14">
    <location>
        <begin position="38"/>
        <end position="302"/>
    </location>
</feature>
<name>A0A6I8PJC1_XENTR</name>
<keyword evidence="2" id="KW-1003">Cell membrane</keyword>
<keyword evidence="9" id="KW-0325">Glycoprotein</keyword>
<dbReference type="PROSITE" id="PS50262">
    <property type="entry name" value="G_PROTEIN_RECEP_F1_2"/>
    <property type="match status" value="1"/>
</dbReference>
<dbReference type="PROSITE" id="PS00237">
    <property type="entry name" value="G_PROTEIN_RECEP_F1_1"/>
    <property type="match status" value="1"/>
</dbReference>
<feature type="transmembrane region" description="Helical" evidence="13">
    <location>
        <begin position="247"/>
        <end position="266"/>
    </location>
</feature>
<evidence type="ECO:0000256" key="1">
    <source>
        <dbReference type="ARBA" id="ARBA00004651"/>
    </source>
</evidence>
<comment type="similarity">
    <text evidence="11">Belongs to the G-protein coupled receptor 1 family.</text>
</comment>
<evidence type="ECO:0000256" key="4">
    <source>
        <dbReference type="ARBA" id="ARBA00022989"/>
    </source>
</evidence>
<feature type="region of interest" description="Disordered" evidence="12">
    <location>
        <begin position="325"/>
        <end position="372"/>
    </location>
</feature>
<dbReference type="PANTHER" id="PTHR24248">
    <property type="entry name" value="ADRENERGIC RECEPTOR-RELATED G-PROTEIN COUPLED RECEPTOR"/>
    <property type="match status" value="1"/>
</dbReference>
<dbReference type="GO" id="GO:0004930">
    <property type="term" value="F:G protein-coupled receptor activity"/>
    <property type="evidence" value="ECO:0007669"/>
    <property type="project" value="UniProtKB-KW"/>
</dbReference>
<evidence type="ECO:0000256" key="5">
    <source>
        <dbReference type="ARBA" id="ARBA00023040"/>
    </source>
</evidence>
<dbReference type="SUPFAM" id="SSF81321">
    <property type="entry name" value="Family A G protein-coupled receptor-like"/>
    <property type="match status" value="1"/>
</dbReference>
<dbReference type="FunFam" id="1.20.1070.10:FF:000030">
    <property type="entry name" value="trace amine-associated receptor 1"/>
    <property type="match status" value="1"/>
</dbReference>
<protein>
    <recommendedName>
        <fullName evidence="14">G-protein coupled receptors family 1 profile domain-containing protein</fullName>
    </recommendedName>
</protein>
<dbReference type="AlphaFoldDB" id="A0A6I8PJC1"/>
<keyword evidence="3 11" id="KW-0812">Transmembrane</keyword>
<feature type="transmembrane region" description="Helical" evidence="13">
    <location>
        <begin position="59"/>
        <end position="79"/>
    </location>
</feature>
<keyword evidence="8 11" id="KW-0675">Receptor</keyword>
<evidence type="ECO:0000256" key="3">
    <source>
        <dbReference type="ARBA" id="ARBA00022692"/>
    </source>
</evidence>
<dbReference type="PRINTS" id="PR01102">
    <property type="entry name" value="5HT6RECEPTR"/>
</dbReference>
<dbReference type="SMART" id="SM01381">
    <property type="entry name" value="7TM_GPCR_Srsx"/>
    <property type="match status" value="1"/>
</dbReference>
<feature type="transmembrane region" description="Helical" evidence="13">
    <location>
        <begin position="286"/>
        <end position="305"/>
    </location>
</feature>
<reference evidence="15" key="2">
    <citation type="submission" date="2020-05" db="UniProtKB">
        <authorList>
            <consortium name="Ensembl"/>
        </authorList>
    </citation>
    <scope>IDENTIFICATION</scope>
</reference>
<evidence type="ECO:0000256" key="7">
    <source>
        <dbReference type="ARBA" id="ARBA00023157"/>
    </source>
</evidence>
<evidence type="ECO:0000256" key="2">
    <source>
        <dbReference type="ARBA" id="ARBA00022475"/>
    </source>
</evidence>
<evidence type="ECO:0000256" key="8">
    <source>
        <dbReference type="ARBA" id="ARBA00023170"/>
    </source>
</evidence>
<feature type="transmembrane region" description="Helical" evidence="13">
    <location>
        <begin position="99"/>
        <end position="117"/>
    </location>
</feature>
<dbReference type="Pfam" id="PF00001">
    <property type="entry name" value="7tm_1"/>
    <property type="match status" value="1"/>
</dbReference>
<dbReference type="GeneTree" id="ENSGT00950000182934"/>
<feature type="transmembrane region" description="Helical" evidence="13">
    <location>
        <begin position="181"/>
        <end position="203"/>
    </location>
</feature>
<reference evidence="15" key="1">
    <citation type="journal article" date="2010" name="Science">
        <title>The genome of the Western clawed frog Xenopus tropicalis.</title>
        <authorList>
            <person name="Hellsten U."/>
            <person name="Harland R.M."/>
            <person name="Gilchrist M.J."/>
            <person name="Hendrix D."/>
            <person name="Jurka J."/>
            <person name="Kapitonov V."/>
            <person name="Ovcharenko I."/>
            <person name="Putnam N.H."/>
            <person name="Shu S."/>
            <person name="Taher L."/>
            <person name="Blitz I.L."/>
            <person name="Blumberg B."/>
            <person name="Dichmann D.S."/>
            <person name="Dubchak I."/>
            <person name="Amaya E."/>
            <person name="Detter J.C."/>
            <person name="Fletcher R."/>
            <person name="Gerhard D.S."/>
            <person name="Goodstein D."/>
            <person name="Graves T."/>
            <person name="Grigoriev I.V."/>
            <person name="Grimwood J."/>
            <person name="Kawashima T."/>
            <person name="Lindquist E."/>
            <person name="Lucas S.M."/>
            <person name="Mead P.E."/>
            <person name="Mitros T."/>
            <person name="Ogino H."/>
            <person name="Ohta Y."/>
            <person name="Poliakov A.V."/>
            <person name="Pollet N."/>
            <person name="Robert J."/>
            <person name="Salamov A."/>
            <person name="Sater A.K."/>
            <person name="Schmutz J."/>
            <person name="Terry A."/>
            <person name="Vize P.D."/>
            <person name="Warren W.C."/>
            <person name="Wells D."/>
            <person name="Wills A."/>
            <person name="Wilson R.K."/>
            <person name="Zimmerman L.B."/>
            <person name="Zorn A.M."/>
            <person name="Grainger R."/>
            <person name="Grammer T."/>
            <person name="Khokha M.K."/>
            <person name="Richardson P.M."/>
            <person name="Rokhsar D.S."/>
        </authorList>
    </citation>
    <scope>NUCLEOTIDE SEQUENCE [LARGE SCALE GENOMIC DNA]</scope>
    <source>
        <strain evidence="15">Nigerian</strain>
    </source>
</reference>
<dbReference type="Gene3D" id="1.20.1070.10">
    <property type="entry name" value="Rhodopsin 7-helix transmembrane proteins"/>
    <property type="match status" value="1"/>
</dbReference>
<evidence type="ECO:0000313" key="15">
    <source>
        <dbReference type="Ensembl" id="ENSXETP00000055582"/>
    </source>
</evidence>
<feature type="transmembrane region" description="Helical" evidence="13">
    <location>
        <begin position="22"/>
        <end position="47"/>
    </location>
</feature>
<dbReference type="CDD" id="cd15055">
    <property type="entry name" value="7tmA_TAARs"/>
    <property type="match status" value="1"/>
</dbReference>
<sequence length="413" mass="46414">MAVASTTASSPEGSFSSSTSKLILYLLTSGLIMTTFLGNILVISSIVYFKQLRSPTNSFVLSLAVADFLVGVMVMPYSMVRSIEGCWYFGSGFCRLHSSLDVMLCSASILHLSCIAFDRYYAVCNPLLYGYKMSTRRVSILICTCWFIPVLISFAPIMLGLHLLGMEHLWQEGACLFVVNQIYSVCASLIAFYCPMIIMLVAYCRIYRAARNQALRIHAMERNVSSGNASDGPMKKRKYSLKRERKAAKTLGVIMGLFLLFWTPFFTANIVDPLIGYKMGTVEWEVCLWLGYVNSALNPFLYGLFHKSYRRAFFMILSTAKQEKVRRQMNGLPPQGPRRCHPLEGPPNPPRRAPHPTSSPEGRRGWAGGAPQRSGLCRRAHWDFSRCPSGPVRPRLTTFVITILAFLGLRDRR</sequence>
<feature type="transmembrane region" description="Helical" evidence="13">
    <location>
        <begin position="138"/>
        <end position="161"/>
    </location>
</feature>
<comment type="subcellular location">
    <subcellularLocation>
        <location evidence="1">Cell membrane</location>
        <topology evidence="1">Multi-pass membrane protein</topology>
    </subcellularLocation>
</comment>
<dbReference type="PRINTS" id="PR00237">
    <property type="entry name" value="GPCRRHODOPSN"/>
</dbReference>
<organism evidence="15">
    <name type="scientific">Xenopus tropicalis</name>
    <name type="common">Western clawed frog</name>
    <name type="synonym">Silurana tropicalis</name>
    <dbReference type="NCBI Taxonomy" id="8364"/>
    <lineage>
        <taxon>Eukaryota</taxon>
        <taxon>Metazoa</taxon>
        <taxon>Chordata</taxon>
        <taxon>Craniata</taxon>
        <taxon>Vertebrata</taxon>
        <taxon>Euteleostomi</taxon>
        <taxon>Amphibia</taxon>
        <taxon>Batrachia</taxon>
        <taxon>Anura</taxon>
        <taxon>Pipoidea</taxon>
        <taxon>Pipidae</taxon>
        <taxon>Xenopodinae</taxon>
        <taxon>Xenopus</taxon>
        <taxon>Silurana</taxon>
    </lineage>
</organism>
<keyword evidence="10 11" id="KW-0807">Transducer</keyword>
<dbReference type="InterPro" id="IPR000276">
    <property type="entry name" value="GPCR_Rhodpsn"/>
</dbReference>
<dbReference type="InterPro" id="IPR017452">
    <property type="entry name" value="GPCR_Rhodpsn_7TM"/>
</dbReference>
<proteinExistence type="inferred from homology"/>
<dbReference type="PANTHER" id="PTHR24248:SF66">
    <property type="entry name" value="OCTOPAMINE RECEPTOR BETA-3R"/>
    <property type="match status" value="1"/>
</dbReference>
<evidence type="ECO:0000256" key="10">
    <source>
        <dbReference type="ARBA" id="ARBA00023224"/>
    </source>
</evidence>
<evidence type="ECO:0000256" key="6">
    <source>
        <dbReference type="ARBA" id="ARBA00023136"/>
    </source>
</evidence>
<dbReference type="Ensembl" id="ENSXETT00000055582">
    <property type="protein sequence ID" value="ENSXETP00000055582"/>
    <property type="gene ID" value="ENSXETG00000010365"/>
</dbReference>
<evidence type="ECO:0000256" key="9">
    <source>
        <dbReference type="ARBA" id="ARBA00023180"/>
    </source>
</evidence>